<evidence type="ECO:0000256" key="1">
    <source>
        <dbReference type="ARBA" id="ARBA00004141"/>
    </source>
</evidence>
<feature type="transmembrane region" description="Helical" evidence="7">
    <location>
        <begin position="90"/>
        <end position="112"/>
    </location>
</feature>
<comment type="similarity">
    <text evidence="2">Belongs to the TMEM144 family.</text>
</comment>
<feature type="region of interest" description="Disordered" evidence="6">
    <location>
        <begin position="152"/>
        <end position="173"/>
    </location>
</feature>
<evidence type="ECO:0000256" key="4">
    <source>
        <dbReference type="ARBA" id="ARBA00022989"/>
    </source>
</evidence>
<feature type="transmembrane region" description="Helical" evidence="7">
    <location>
        <begin position="33"/>
        <end position="53"/>
    </location>
</feature>
<keyword evidence="5 7" id="KW-0472">Membrane</keyword>
<feature type="transmembrane region" description="Helical" evidence="7">
    <location>
        <begin position="239"/>
        <end position="259"/>
    </location>
</feature>
<feature type="transmembrane region" description="Helical" evidence="7">
    <location>
        <begin position="271"/>
        <end position="292"/>
    </location>
</feature>
<reference evidence="8" key="1">
    <citation type="submission" date="2023-10" db="EMBL/GenBank/DDBJ databases">
        <authorList>
            <person name="Chen Y."/>
            <person name="Shah S."/>
            <person name="Dougan E. K."/>
            <person name="Thang M."/>
            <person name="Chan C."/>
        </authorList>
    </citation>
    <scope>NUCLEOTIDE SEQUENCE [LARGE SCALE GENOMIC DNA]</scope>
</reference>
<evidence type="ECO:0000256" key="5">
    <source>
        <dbReference type="ARBA" id="ARBA00023136"/>
    </source>
</evidence>
<name>A0ABN9XGJ1_9DINO</name>
<sequence length="359" mass="37798">MSALAGYLWAVVSVLGFGSNFAVVAKYEAGDGMFFQLVLCLGVWFTGMAVFLLRDVPKFYPDAMIGGILWCTGNCMTVFIIKSIGLGSGLITWGTASLVIGWLTGFFGLFGLPSEQKCLELPPLNVAGFALSVLALAVSTLIKKEAILSPPTEPLCDEDAGGPGPGETGGVPQASSALELGGARHTFSTSDRADAGGPSRAKGVIAALLAGTCYGLNFLPSTLIQDYTQGASKDGLDYVFNQFCGILAASIVYFLVYCAATGNRPFVNPQIVLPGFFSGVMWATAQAGWFVANVDIGYSAAFPIIVIGPGVVGSMWSVLLFKDIRGRRNFYLLGTYFVLAVASCACIIASRKSTPECER</sequence>
<dbReference type="Pfam" id="PF07857">
    <property type="entry name" value="TMEM144"/>
    <property type="match status" value="1"/>
</dbReference>
<keyword evidence="9" id="KW-1185">Reference proteome</keyword>
<dbReference type="EMBL" id="CAUYUJ010020308">
    <property type="protein sequence ID" value="CAK0897279.1"/>
    <property type="molecule type" value="Genomic_DNA"/>
</dbReference>
<feature type="transmembrane region" description="Helical" evidence="7">
    <location>
        <begin position="298"/>
        <end position="321"/>
    </location>
</feature>
<feature type="transmembrane region" description="Helical" evidence="7">
    <location>
        <begin position="7"/>
        <end position="27"/>
    </location>
</feature>
<feature type="transmembrane region" description="Helical" evidence="7">
    <location>
        <begin position="124"/>
        <end position="142"/>
    </location>
</feature>
<evidence type="ECO:0000256" key="7">
    <source>
        <dbReference type="SAM" id="Phobius"/>
    </source>
</evidence>
<keyword evidence="4 7" id="KW-1133">Transmembrane helix</keyword>
<accession>A0ABN9XGJ1</accession>
<feature type="transmembrane region" description="Helical" evidence="7">
    <location>
        <begin position="330"/>
        <end position="350"/>
    </location>
</feature>
<keyword evidence="3 7" id="KW-0812">Transmembrane</keyword>
<dbReference type="Proteomes" id="UP001189429">
    <property type="component" value="Unassembled WGS sequence"/>
</dbReference>
<organism evidence="8 9">
    <name type="scientific">Prorocentrum cordatum</name>
    <dbReference type="NCBI Taxonomy" id="2364126"/>
    <lineage>
        <taxon>Eukaryota</taxon>
        <taxon>Sar</taxon>
        <taxon>Alveolata</taxon>
        <taxon>Dinophyceae</taxon>
        <taxon>Prorocentrales</taxon>
        <taxon>Prorocentraceae</taxon>
        <taxon>Prorocentrum</taxon>
    </lineage>
</organism>
<evidence type="ECO:0000256" key="3">
    <source>
        <dbReference type="ARBA" id="ARBA00022692"/>
    </source>
</evidence>
<evidence type="ECO:0000313" key="8">
    <source>
        <dbReference type="EMBL" id="CAK0897279.1"/>
    </source>
</evidence>
<proteinExistence type="inferred from homology"/>
<evidence type="ECO:0008006" key="10">
    <source>
        <dbReference type="Google" id="ProtNLM"/>
    </source>
</evidence>
<comment type="caution">
    <text evidence="8">The sequence shown here is derived from an EMBL/GenBank/DDBJ whole genome shotgun (WGS) entry which is preliminary data.</text>
</comment>
<evidence type="ECO:0000313" key="9">
    <source>
        <dbReference type="Proteomes" id="UP001189429"/>
    </source>
</evidence>
<evidence type="ECO:0000256" key="6">
    <source>
        <dbReference type="SAM" id="MobiDB-lite"/>
    </source>
</evidence>
<comment type="subcellular location">
    <subcellularLocation>
        <location evidence="1">Membrane</location>
        <topology evidence="1">Multi-pass membrane protein</topology>
    </subcellularLocation>
</comment>
<protein>
    <recommendedName>
        <fullName evidence="10">Transmembrane protein 144</fullName>
    </recommendedName>
</protein>
<dbReference type="InterPro" id="IPR010651">
    <property type="entry name" value="Sugar_transport"/>
</dbReference>
<feature type="transmembrane region" description="Helical" evidence="7">
    <location>
        <begin position="65"/>
        <end position="84"/>
    </location>
</feature>
<dbReference type="PANTHER" id="PTHR16119:SF17">
    <property type="entry name" value="TRANSMEMBRANE PROTEIN 144"/>
    <property type="match status" value="1"/>
</dbReference>
<evidence type="ECO:0000256" key="2">
    <source>
        <dbReference type="ARBA" id="ARBA00005731"/>
    </source>
</evidence>
<dbReference type="InterPro" id="IPR012435">
    <property type="entry name" value="TMEM144"/>
</dbReference>
<gene>
    <name evidence="8" type="ORF">PCOR1329_LOCUS75514</name>
</gene>
<dbReference type="PANTHER" id="PTHR16119">
    <property type="entry name" value="TRANSMEMBRANE PROTEIN 144"/>
    <property type="match status" value="1"/>
</dbReference>